<keyword evidence="6" id="KW-0964">Secreted</keyword>
<evidence type="ECO:0000256" key="11">
    <source>
        <dbReference type="ARBA" id="ARBA00022801"/>
    </source>
</evidence>
<dbReference type="InterPro" id="IPR007484">
    <property type="entry name" value="Peptidase_M28"/>
</dbReference>
<keyword evidence="13" id="KW-0862">Zinc</keyword>
<gene>
    <name evidence="23" type="ORF">IT774_00625</name>
</gene>
<dbReference type="GO" id="GO:0004180">
    <property type="term" value="F:carboxypeptidase activity"/>
    <property type="evidence" value="ECO:0007669"/>
    <property type="project" value="UniProtKB-KW"/>
</dbReference>
<evidence type="ECO:0000256" key="15">
    <source>
        <dbReference type="ARBA" id="ARBA00023049"/>
    </source>
</evidence>
<keyword evidence="14" id="KW-0333">Golgi apparatus</keyword>
<evidence type="ECO:0000259" key="22">
    <source>
        <dbReference type="Pfam" id="PF04389"/>
    </source>
</evidence>
<dbReference type="KEGG" id="smaa:IT774_00625"/>
<dbReference type="AlphaFoldDB" id="A0A7S9DY94"/>
<evidence type="ECO:0000256" key="12">
    <source>
        <dbReference type="ARBA" id="ARBA00022824"/>
    </source>
</evidence>
<dbReference type="PANTHER" id="PTHR12053:SF3">
    <property type="entry name" value="CARBOXYPEPTIDASE Q"/>
    <property type="match status" value="1"/>
</dbReference>
<keyword evidence="9" id="KW-0479">Metal-binding</keyword>
<protein>
    <recommendedName>
        <fullName evidence="5">Carboxypeptidase Q</fullName>
    </recommendedName>
    <alternativeName>
        <fullName evidence="20">Plasma glutamate carboxypeptidase</fullName>
    </alternativeName>
</protein>
<dbReference type="GO" id="GO:0006508">
    <property type="term" value="P:proteolysis"/>
    <property type="evidence" value="ECO:0007669"/>
    <property type="project" value="UniProtKB-KW"/>
</dbReference>
<dbReference type="GO" id="GO:0046872">
    <property type="term" value="F:metal ion binding"/>
    <property type="evidence" value="ECO:0007669"/>
    <property type="project" value="UniProtKB-KW"/>
</dbReference>
<feature type="chain" id="PRO_5033006368" description="Carboxypeptidase Q" evidence="21">
    <location>
        <begin position="24"/>
        <end position="477"/>
    </location>
</feature>
<evidence type="ECO:0000256" key="2">
    <source>
        <dbReference type="ARBA" id="ARBA00004371"/>
    </source>
</evidence>
<evidence type="ECO:0000313" key="23">
    <source>
        <dbReference type="EMBL" id="QPG05823.1"/>
    </source>
</evidence>
<sequence>MKMRTLYKPLASLLLLVSTVSPADTGLTDTQEQTLQTLKQQALEDDLSYQLIESLTTEVGARLVGSEGEKRSVTWAVNKMKALGFDKVWTEESDAQLWQRGDIEARISSPFPHPVAALALGNSVGTDGKTIEAEVVEFADLAALQAAPANSLNNKIAFVSYKMERHKDGHGYGKAVGARVVGASEAAKKGAVAFIMRSVGTDSNKLAHTGVSRYAEGVKKIPAVAISNPDADLLQNVLGRSQPVIFALSTSASGPSGKTTTIANVIGEVTGARTPEQLVTLGAHLDSWDVGTGAIDDGIGVGITLAAGHYLAGLPTRPDRTLRVILFAAEEVGLLGAKDYVKQHQQEMSQHVIGAEWDFGNGKIYKLEPGVNPEALPAIQSFARHLSSLGVSMASTNSAKGQSDMSALGEAGQPAVNFNPDGSDYFDYHHTRNDTLDKVNAEALKTNTAIYTMFAYFATSTTAEFRRPPQTASRQTQ</sequence>
<evidence type="ECO:0000313" key="24">
    <source>
        <dbReference type="Proteomes" id="UP000595095"/>
    </source>
</evidence>
<keyword evidence="7" id="KW-0121">Carboxypeptidase</keyword>
<keyword evidence="24" id="KW-1185">Reference proteome</keyword>
<accession>A0A7S9DY94</accession>
<feature type="domain" description="Peptidase M28" evidence="22">
    <location>
        <begin position="264"/>
        <end position="451"/>
    </location>
</feature>
<evidence type="ECO:0000256" key="17">
    <source>
        <dbReference type="ARBA" id="ARBA00023180"/>
    </source>
</evidence>
<dbReference type="Pfam" id="PF04389">
    <property type="entry name" value="Peptidase_M28"/>
    <property type="match status" value="1"/>
</dbReference>
<dbReference type="InterPro" id="IPR039866">
    <property type="entry name" value="CPQ"/>
</dbReference>
<evidence type="ECO:0000256" key="20">
    <source>
        <dbReference type="ARBA" id="ARBA00033328"/>
    </source>
</evidence>
<evidence type="ECO:0000256" key="10">
    <source>
        <dbReference type="ARBA" id="ARBA00022729"/>
    </source>
</evidence>
<keyword evidence="17" id="KW-0325">Glycoprotein</keyword>
<keyword evidence="8" id="KW-0645">Protease</keyword>
<keyword evidence="10 21" id="KW-0732">Signal</keyword>
<evidence type="ECO:0000256" key="8">
    <source>
        <dbReference type="ARBA" id="ARBA00022670"/>
    </source>
</evidence>
<comment type="subunit">
    <text evidence="19">Homodimer. The monomeric form is inactive while the homodimer is active.</text>
</comment>
<dbReference type="GO" id="GO:0005764">
    <property type="term" value="C:lysosome"/>
    <property type="evidence" value="ECO:0007669"/>
    <property type="project" value="UniProtKB-SubCell"/>
</dbReference>
<evidence type="ECO:0000256" key="6">
    <source>
        <dbReference type="ARBA" id="ARBA00022525"/>
    </source>
</evidence>
<keyword evidence="12" id="KW-0256">Endoplasmic reticulum</keyword>
<dbReference type="EMBL" id="CP064795">
    <property type="protein sequence ID" value="QPG05823.1"/>
    <property type="molecule type" value="Genomic_DNA"/>
</dbReference>
<evidence type="ECO:0000256" key="18">
    <source>
        <dbReference type="ARBA" id="ARBA00023228"/>
    </source>
</evidence>
<evidence type="ECO:0000256" key="4">
    <source>
        <dbReference type="ARBA" id="ARBA00004613"/>
    </source>
</evidence>
<organism evidence="23 24">
    <name type="scientific">Salinimonas marina</name>
    <dbReference type="NCBI Taxonomy" id="2785918"/>
    <lineage>
        <taxon>Bacteria</taxon>
        <taxon>Pseudomonadati</taxon>
        <taxon>Pseudomonadota</taxon>
        <taxon>Gammaproteobacteria</taxon>
        <taxon>Alteromonadales</taxon>
        <taxon>Alteromonadaceae</taxon>
        <taxon>Alteromonas/Salinimonas group</taxon>
        <taxon>Salinimonas</taxon>
    </lineage>
</organism>
<dbReference type="GO" id="GO:0070573">
    <property type="term" value="F:metallodipeptidase activity"/>
    <property type="evidence" value="ECO:0007669"/>
    <property type="project" value="InterPro"/>
</dbReference>
<keyword evidence="15" id="KW-0482">Metalloprotease</keyword>
<evidence type="ECO:0000256" key="9">
    <source>
        <dbReference type="ARBA" id="ARBA00022723"/>
    </source>
</evidence>
<reference evidence="23 24" key="1">
    <citation type="submission" date="2020-11" db="EMBL/GenBank/DDBJ databases">
        <title>Complete genome sequence for Salinimonas sp. strain G2-b.</title>
        <authorList>
            <person name="Park S.-J."/>
        </authorList>
    </citation>
    <scope>NUCLEOTIDE SEQUENCE [LARGE SCALE GENOMIC DNA]</scope>
    <source>
        <strain evidence="23 24">G2-b</strain>
    </source>
</reference>
<proteinExistence type="predicted"/>
<feature type="signal peptide" evidence="21">
    <location>
        <begin position="1"/>
        <end position="23"/>
    </location>
</feature>
<evidence type="ECO:0000256" key="19">
    <source>
        <dbReference type="ARBA" id="ARBA00025833"/>
    </source>
</evidence>
<dbReference type="SUPFAM" id="SSF53187">
    <property type="entry name" value="Zn-dependent exopeptidases"/>
    <property type="match status" value="1"/>
</dbReference>
<dbReference type="RefSeq" id="WP_195810906.1">
    <property type="nucleotide sequence ID" value="NZ_CP064795.1"/>
</dbReference>
<dbReference type="Gene3D" id="3.50.30.30">
    <property type="match status" value="1"/>
</dbReference>
<dbReference type="PANTHER" id="PTHR12053">
    <property type="entry name" value="PROTEASE FAMILY M28 PLASMA GLUTAMATE CARBOXYPEPTIDASE-RELATED"/>
    <property type="match status" value="1"/>
</dbReference>
<evidence type="ECO:0000256" key="14">
    <source>
        <dbReference type="ARBA" id="ARBA00023034"/>
    </source>
</evidence>
<dbReference type="Gene3D" id="3.40.630.10">
    <property type="entry name" value="Zn peptidases"/>
    <property type="match status" value="1"/>
</dbReference>
<evidence type="ECO:0000256" key="5">
    <source>
        <dbReference type="ARBA" id="ARBA00014116"/>
    </source>
</evidence>
<keyword evidence="16" id="KW-0865">Zymogen</keyword>
<evidence type="ECO:0000256" key="21">
    <source>
        <dbReference type="SAM" id="SignalP"/>
    </source>
</evidence>
<comment type="subcellular location">
    <subcellularLocation>
        <location evidence="1">Endoplasmic reticulum</location>
    </subcellularLocation>
    <subcellularLocation>
        <location evidence="3">Golgi apparatus</location>
    </subcellularLocation>
    <subcellularLocation>
        <location evidence="2">Lysosome</location>
    </subcellularLocation>
    <subcellularLocation>
        <location evidence="4">Secreted</location>
    </subcellularLocation>
</comment>
<evidence type="ECO:0000256" key="3">
    <source>
        <dbReference type="ARBA" id="ARBA00004555"/>
    </source>
</evidence>
<dbReference type="GO" id="GO:0005576">
    <property type="term" value="C:extracellular region"/>
    <property type="evidence" value="ECO:0007669"/>
    <property type="project" value="UniProtKB-SubCell"/>
</dbReference>
<evidence type="ECO:0000256" key="7">
    <source>
        <dbReference type="ARBA" id="ARBA00022645"/>
    </source>
</evidence>
<evidence type="ECO:0000256" key="13">
    <source>
        <dbReference type="ARBA" id="ARBA00022833"/>
    </source>
</evidence>
<name>A0A7S9DY94_9ALTE</name>
<keyword evidence="11" id="KW-0378">Hydrolase</keyword>
<dbReference type="Proteomes" id="UP000595095">
    <property type="component" value="Chromosome"/>
</dbReference>
<evidence type="ECO:0000256" key="1">
    <source>
        <dbReference type="ARBA" id="ARBA00004240"/>
    </source>
</evidence>
<evidence type="ECO:0000256" key="16">
    <source>
        <dbReference type="ARBA" id="ARBA00023145"/>
    </source>
</evidence>
<keyword evidence="18" id="KW-0458">Lysosome</keyword>